<keyword evidence="2" id="KW-1185">Reference proteome</keyword>
<proteinExistence type="predicted"/>
<dbReference type="Proteomes" id="UP000276834">
    <property type="component" value="Unassembled WGS sequence"/>
</dbReference>
<organism evidence="1 2">
    <name type="scientific">Chloebia gouldiae</name>
    <name type="common">Gouldian finch</name>
    <name type="synonym">Erythrura gouldiae</name>
    <dbReference type="NCBI Taxonomy" id="44316"/>
    <lineage>
        <taxon>Eukaryota</taxon>
        <taxon>Metazoa</taxon>
        <taxon>Chordata</taxon>
        <taxon>Craniata</taxon>
        <taxon>Vertebrata</taxon>
        <taxon>Euteleostomi</taxon>
        <taxon>Archelosauria</taxon>
        <taxon>Archosauria</taxon>
        <taxon>Dinosauria</taxon>
        <taxon>Saurischia</taxon>
        <taxon>Theropoda</taxon>
        <taxon>Coelurosauria</taxon>
        <taxon>Aves</taxon>
        <taxon>Neognathae</taxon>
        <taxon>Neoaves</taxon>
        <taxon>Telluraves</taxon>
        <taxon>Australaves</taxon>
        <taxon>Passeriformes</taxon>
        <taxon>Passeroidea</taxon>
        <taxon>Passeridae</taxon>
        <taxon>Chloebia</taxon>
    </lineage>
</organism>
<name>A0A3L8SYM4_CHLGU</name>
<gene>
    <name evidence="1" type="ORF">DV515_00001280</name>
</gene>
<reference evidence="1 2" key="1">
    <citation type="journal article" date="2018" name="Proc. R. Soc. B">
        <title>A non-coding region near Follistatin controls head colour polymorphism in the Gouldian finch.</title>
        <authorList>
            <person name="Toomey M.B."/>
            <person name="Marques C.I."/>
            <person name="Andrade P."/>
            <person name="Araujo P.M."/>
            <person name="Sabatino S."/>
            <person name="Gazda M.A."/>
            <person name="Afonso S."/>
            <person name="Lopes R.J."/>
            <person name="Corbo J.C."/>
            <person name="Carneiro M."/>
        </authorList>
    </citation>
    <scope>NUCLEOTIDE SEQUENCE [LARGE SCALE GENOMIC DNA]</scope>
    <source>
        <strain evidence="1">Red01</strain>
        <tissue evidence="1">Muscle</tissue>
    </source>
</reference>
<evidence type="ECO:0000313" key="1">
    <source>
        <dbReference type="EMBL" id="RLW11198.1"/>
    </source>
</evidence>
<evidence type="ECO:0000313" key="2">
    <source>
        <dbReference type="Proteomes" id="UP000276834"/>
    </source>
</evidence>
<accession>A0A3L8SYM4</accession>
<comment type="caution">
    <text evidence="1">The sequence shown here is derived from an EMBL/GenBank/DDBJ whole genome shotgun (WGS) entry which is preliminary data.</text>
</comment>
<dbReference type="EMBL" id="QUSF01000003">
    <property type="protein sequence ID" value="RLW11198.1"/>
    <property type="molecule type" value="Genomic_DNA"/>
</dbReference>
<dbReference type="AlphaFoldDB" id="A0A3L8SYM4"/>
<protein>
    <submittedName>
        <fullName evidence="1">Uncharacterized protein</fullName>
    </submittedName>
</protein>
<sequence length="145" mass="16813">MAWAQCHSCLAAQLQRRPQMREKIQMRATQGHNVGREDQRTSRLLVFEILDRKTEDQKRESVARAWRGDGVGTNEGPSLMIPSSSWILMIHGSHTWERDKWWGCGEPFDGNWQWIGDKSSAQGRAVFLDEFHRNSIENKTGEEFL</sequence>